<feature type="compositionally biased region" description="Basic and acidic residues" evidence="1">
    <location>
        <begin position="149"/>
        <end position="159"/>
    </location>
</feature>
<sequence length="268" mass="30674">MARGRPPLDPAAKHARRQETREKYREKYCLEILLIFNYSRLTVRNRDSLNAAARLRMQRLRAVIATSDEDTRQHSANQGCEAARRYRRKVRAQDDEEKISQRKARKQTSTQLPPRREVFLAPRTNPVTIRELACCRETQAAPYPIQQHSEFKMPEGHASDEDEDEDIDEDEHPSTRAPRELTLAEQREENRARRPPTCPKCFEVGCAGCTCLCEASDVWVEHGGHFFPTCKMCGGEECPGCKCVCPHSTVLKEHGGHARMKMPLFTSP</sequence>
<dbReference type="Proteomes" id="UP001215598">
    <property type="component" value="Unassembled WGS sequence"/>
</dbReference>
<organism evidence="2 3">
    <name type="scientific">Mycena metata</name>
    <dbReference type="NCBI Taxonomy" id="1033252"/>
    <lineage>
        <taxon>Eukaryota</taxon>
        <taxon>Fungi</taxon>
        <taxon>Dikarya</taxon>
        <taxon>Basidiomycota</taxon>
        <taxon>Agaricomycotina</taxon>
        <taxon>Agaricomycetes</taxon>
        <taxon>Agaricomycetidae</taxon>
        <taxon>Agaricales</taxon>
        <taxon>Marasmiineae</taxon>
        <taxon>Mycenaceae</taxon>
        <taxon>Mycena</taxon>
    </lineage>
</organism>
<keyword evidence="3" id="KW-1185">Reference proteome</keyword>
<feature type="region of interest" description="Disordered" evidence="1">
    <location>
        <begin position="68"/>
        <end position="112"/>
    </location>
</feature>
<comment type="caution">
    <text evidence="2">The sequence shown here is derived from an EMBL/GenBank/DDBJ whole genome shotgun (WGS) entry which is preliminary data.</text>
</comment>
<proteinExistence type="predicted"/>
<gene>
    <name evidence="2" type="ORF">B0H16DRAFT_1466379</name>
</gene>
<accession>A0AAD7MXY8</accession>
<dbReference type="AlphaFoldDB" id="A0AAD7MXY8"/>
<evidence type="ECO:0000313" key="2">
    <source>
        <dbReference type="EMBL" id="KAJ7737111.1"/>
    </source>
</evidence>
<name>A0AAD7MXY8_9AGAR</name>
<feature type="compositionally biased region" description="Acidic residues" evidence="1">
    <location>
        <begin position="160"/>
        <end position="171"/>
    </location>
</feature>
<protein>
    <submittedName>
        <fullName evidence="2">Uncharacterized protein</fullName>
    </submittedName>
</protein>
<evidence type="ECO:0000313" key="3">
    <source>
        <dbReference type="Proteomes" id="UP001215598"/>
    </source>
</evidence>
<evidence type="ECO:0000256" key="1">
    <source>
        <dbReference type="SAM" id="MobiDB-lite"/>
    </source>
</evidence>
<feature type="region of interest" description="Disordered" evidence="1">
    <location>
        <begin position="1"/>
        <end position="20"/>
    </location>
</feature>
<feature type="region of interest" description="Disordered" evidence="1">
    <location>
        <begin position="145"/>
        <end position="195"/>
    </location>
</feature>
<dbReference type="EMBL" id="JARKIB010000118">
    <property type="protein sequence ID" value="KAJ7737111.1"/>
    <property type="molecule type" value="Genomic_DNA"/>
</dbReference>
<reference evidence="2" key="1">
    <citation type="submission" date="2023-03" db="EMBL/GenBank/DDBJ databases">
        <title>Massive genome expansion in bonnet fungi (Mycena s.s.) driven by repeated elements and novel gene families across ecological guilds.</title>
        <authorList>
            <consortium name="Lawrence Berkeley National Laboratory"/>
            <person name="Harder C.B."/>
            <person name="Miyauchi S."/>
            <person name="Viragh M."/>
            <person name="Kuo A."/>
            <person name="Thoen E."/>
            <person name="Andreopoulos B."/>
            <person name="Lu D."/>
            <person name="Skrede I."/>
            <person name="Drula E."/>
            <person name="Henrissat B."/>
            <person name="Morin E."/>
            <person name="Kohler A."/>
            <person name="Barry K."/>
            <person name="LaButti K."/>
            <person name="Morin E."/>
            <person name="Salamov A."/>
            <person name="Lipzen A."/>
            <person name="Mereny Z."/>
            <person name="Hegedus B."/>
            <person name="Baldrian P."/>
            <person name="Stursova M."/>
            <person name="Weitz H."/>
            <person name="Taylor A."/>
            <person name="Grigoriev I.V."/>
            <person name="Nagy L.G."/>
            <person name="Martin F."/>
            <person name="Kauserud H."/>
        </authorList>
    </citation>
    <scope>NUCLEOTIDE SEQUENCE</scope>
    <source>
        <strain evidence="2">CBHHK182m</strain>
    </source>
</reference>